<dbReference type="NCBIfam" id="TIGR02276">
    <property type="entry name" value="beta_rpt_yvtn"/>
    <property type="match status" value="1"/>
</dbReference>
<dbReference type="RefSeq" id="WP_207446200.1">
    <property type="nucleotide sequence ID" value="NZ_CP061094.1"/>
</dbReference>
<dbReference type="SUPFAM" id="SSF51004">
    <property type="entry name" value="C-terminal (heme d1) domain of cytochrome cd1-nitrite reductase"/>
    <property type="match status" value="1"/>
</dbReference>
<gene>
    <name evidence="1" type="ORF">IAI60_08065</name>
</gene>
<dbReference type="EMBL" id="JACTNF010000006">
    <property type="protein sequence ID" value="MBO1074562.1"/>
    <property type="molecule type" value="Genomic_DNA"/>
</dbReference>
<dbReference type="InterPro" id="IPR011048">
    <property type="entry name" value="Haem_d1_sf"/>
</dbReference>
<sequence>MDTGPTRPNGPRNGAGFPRRRVLGLLAATLAAGAGFRAAAAATAGGEAPAVLRSARVYPGLYEVVVSRATGLVHVAATGPRGANAARILGLDPQSLEVRSQIELGDEPAFGLGLNDVTGVVYTSNTRSGTVSAIDLKAGKVLATLSGGEGGHPRQLLVDEAANRVYVSNFGSRGKPSAIWVIDGTTNTLAGVITEGLAEGGITGLTLDKAGNRLFATALTSNEVVEISLAGGGATRRFPSGGEGPINLAFDPAGQRLFVTNQKSNTLTVLDAATGALVKSLPTGEGPLGVALSPARGLVYVACRRSGTVELFNARDLAPLSSLQTGTHPNTIAIDPRSGLAYVTNKARSGGRGAPPVDDPDGDTVSIIRA</sequence>
<dbReference type="Proteomes" id="UP001518990">
    <property type="component" value="Unassembled WGS sequence"/>
</dbReference>
<proteinExistence type="predicted"/>
<dbReference type="PROSITE" id="PS51318">
    <property type="entry name" value="TAT"/>
    <property type="match status" value="1"/>
</dbReference>
<name>A0ABS3KAT9_9PROT</name>
<evidence type="ECO:0000313" key="1">
    <source>
        <dbReference type="EMBL" id="MBO1074562.1"/>
    </source>
</evidence>
<dbReference type="InterPro" id="IPR015943">
    <property type="entry name" value="WD40/YVTN_repeat-like_dom_sf"/>
</dbReference>
<dbReference type="Gene3D" id="2.130.10.10">
    <property type="entry name" value="YVTN repeat-like/Quinoprotein amine dehydrogenase"/>
    <property type="match status" value="1"/>
</dbReference>
<dbReference type="PANTHER" id="PTHR47197">
    <property type="entry name" value="PROTEIN NIRF"/>
    <property type="match status" value="1"/>
</dbReference>
<accession>A0ABS3KAT9</accession>
<evidence type="ECO:0000313" key="2">
    <source>
        <dbReference type="Proteomes" id="UP001518990"/>
    </source>
</evidence>
<dbReference type="InterPro" id="IPR006311">
    <property type="entry name" value="TAT_signal"/>
</dbReference>
<comment type="caution">
    <text evidence="1">The sequence shown here is derived from an EMBL/GenBank/DDBJ whole genome shotgun (WGS) entry which is preliminary data.</text>
</comment>
<dbReference type="PANTHER" id="PTHR47197:SF3">
    <property type="entry name" value="DIHYDRO-HEME D1 DEHYDROGENASE"/>
    <property type="match status" value="1"/>
</dbReference>
<dbReference type="InterPro" id="IPR051200">
    <property type="entry name" value="Host-pathogen_enzymatic-act"/>
</dbReference>
<protein>
    <submittedName>
        <fullName evidence="1">YncE family protein</fullName>
    </submittedName>
</protein>
<reference evidence="1 2" key="1">
    <citation type="submission" date="2020-09" db="EMBL/GenBank/DDBJ databases">
        <title>Roseomonas.</title>
        <authorList>
            <person name="Zhu W."/>
        </authorList>
    </citation>
    <scope>NUCLEOTIDE SEQUENCE [LARGE SCALE GENOMIC DNA]</scope>
    <source>
        <strain evidence="1 2">1311</strain>
    </source>
</reference>
<dbReference type="InterPro" id="IPR011964">
    <property type="entry name" value="YVTN_b-propeller_repeat"/>
</dbReference>
<organism evidence="1 2">
    <name type="scientific">Roseomonas marmotae</name>
    <dbReference type="NCBI Taxonomy" id="2768161"/>
    <lineage>
        <taxon>Bacteria</taxon>
        <taxon>Pseudomonadati</taxon>
        <taxon>Pseudomonadota</taxon>
        <taxon>Alphaproteobacteria</taxon>
        <taxon>Acetobacterales</taxon>
        <taxon>Roseomonadaceae</taxon>
        <taxon>Roseomonas</taxon>
    </lineage>
</organism>
<keyword evidence="2" id="KW-1185">Reference proteome</keyword>